<gene>
    <name evidence="1" type="ORF">UY3_03982</name>
</gene>
<keyword evidence="2" id="KW-1185">Reference proteome</keyword>
<reference evidence="2" key="1">
    <citation type="journal article" date="2013" name="Nat. Genet.">
        <title>The draft genomes of soft-shell turtle and green sea turtle yield insights into the development and evolution of the turtle-specific body plan.</title>
        <authorList>
            <person name="Wang Z."/>
            <person name="Pascual-Anaya J."/>
            <person name="Zadissa A."/>
            <person name="Li W."/>
            <person name="Niimura Y."/>
            <person name="Huang Z."/>
            <person name="Li C."/>
            <person name="White S."/>
            <person name="Xiong Z."/>
            <person name="Fang D."/>
            <person name="Wang B."/>
            <person name="Ming Y."/>
            <person name="Chen Y."/>
            <person name="Zheng Y."/>
            <person name="Kuraku S."/>
            <person name="Pignatelli M."/>
            <person name="Herrero J."/>
            <person name="Beal K."/>
            <person name="Nozawa M."/>
            <person name="Li Q."/>
            <person name="Wang J."/>
            <person name="Zhang H."/>
            <person name="Yu L."/>
            <person name="Shigenobu S."/>
            <person name="Wang J."/>
            <person name="Liu J."/>
            <person name="Flicek P."/>
            <person name="Searle S."/>
            <person name="Wang J."/>
            <person name="Kuratani S."/>
            <person name="Yin Y."/>
            <person name="Aken B."/>
            <person name="Zhang G."/>
            <person name="Irie N."/>
        </authorList>
    </citation>
    <scope>NUCLEOTIDE SEQUENCE [LARGE SCALE GENOMIC DNA]</scope>
</reference>
<sequence length="126" mass="14486">MEDTLLSTYLMLFIPVEYRSRPESDLRAFTRPTKLTPDASIAAALILEIIEGQHYHEISEPEWSESERKTKLDNSQKECDFIGVSHRGKVLPEPFEEELDHSGKRILKKMELSQRSQTTPEHSVCG</sequence>
<dbReference type="AlphaFoldDB" id="M7C328"/>
<organism evidence="1 2">
    <name type="scientific">Chelonia mydas</name>
    <name type="common">Green sea-turtle</name>
    <name type="synonym">Chelonia agassizi</name>
    <dbReference type="NCBI Taxonomy" id="8469"/>
    <lineage>
        <taxon>Eukaryota</taxon>
        <taxon>Metazoa</taxon>
        <taxon>Chordata</taxon>
        <taxon>Craniata</taxon>
        <taxon>Vertebrata</taxon>
        <taxon>Euteleostomi</taxon>
        <taxon>Archelosauria</taxon>
        <taxon>Testudinata</taxon>
        <taxon>Testudines</taxon>
        <taxon>Cryptodira</taxon>
        <taxon>Durocryptodira</taxon>
        <taxon>Americhelydia</taxon>
        <taxon>Chelonioidea</taxon>
        <taxon>Cheloniidae</taxon>
        <taxon>Chelonia</taxon>
    </lineage>
</organism>
<protein>
    <submittedName>
        <fullName evidence="1">Uncharacterized protein</fullName>
    </submittedName>
</protein>
<evidence type="ECO:0000313" key="2">
    <source>
        <dbReference type="Proteomes" id="UP000031443"/>
    </source>
</evidence>
<dbReference type="EMBL" id="KB518582">
    <property type="protein sequence ID" value="EMP38808.1"/>
    <property type="molecule type" value="Genomic_DNA"/>
</dbReference>
<dbReference type="Proteomes" id="UP000031443">
    <property type="component" value="Unassembled WGS sequence"/>
</dbReference>
<evidence type="ECO:0000313" key="1">
    <source>
        <dbReference type="EMBL" id="EMP38808.1"/>
    </source>
</evidence>
<name>M7C328_CHEMY</name>
<proteinExistence type="predicted"/>
<accession>M7C328</accession>